<dbReference type="InterPro" id="IPR050784">
    <property type="entry name" value="IAP"/>
</dbReference>
<dbReference type="Pfam" id="PF00653">
    <property type="entry name" value="BIR"/>
    <property type="match status" value="2"/>
</dbReference>
<proteinExistence type="inferred from homology"/>
<dbReference type="InterPro" id="IPR013083">
    <property type="entry name" value="Znf_RING/FYVE/PHD"/>
</dbReference>
<keyword evidence="2" id="KW-0479">Metal-binding</keyword>
<dbReference type="Pfam" id="PF13920">
    <property type="entry name" value="zf-C3HC4_3"/>
    <property type="match status" value="1"/>
</dbReference>
<keyword evidence="3 5" id="KW-0863">Zinc-finger</keyword>
<dbReference type="PROSITE" id="PS50089">
    <property type="entry name" value="ZF_RING_2"/>
    <property type="match status" value="1"/>
</dbReference>
<dbReference type="GO" id="GO:0005737">
    <property type="term" value="C:cytoplasm"/>
    <property type="evidence" value="ECO:0007669"/>
    <property type="project" value="TreeGrafter"/>
</dbReference>
<dbReference type="Gene3D" id="3.30.40.10">
    <property type="entry name" value="Zinc/RING finger domain, C3HC4 (zinc finger)"/>
    <property type="match status" value="1"/>
</dbReference>
<protein>
    <recommendedName>
        <fullName evidence="6">RING-type domain-containing protein</fullName>
    </recommendedName>
</protein>
<evidence type="ECO:0000256" key="5">
    <source>
        <dbReference type="PROSITE-ProRule" id="PRU00175"/>
    </source>
</evidence>
<dbReference type="FunFam" id="1.10.1170.10:FF:000002">
    <property type="entry name" value="Baculoviral IAP repeat containing 7"/>
    <property type="match status" value="1"/>
</dbReference>
<dbReference type="SMART" id="SM00184">
    <property type="entry name" value="RING"/>
    <property type="match status" value="1"/>
</dbReference>
<dbReference type="SUPFAM" id="SSF57924">
    <property type="entry name" value="Inhibitor of apoptosis (IAP) repeat"/>
    <property type="match status" value="2"/>
</dbReference>
<gene>
    <name evidence="7" type="ORF">SNE40_007380</name>
</gene>
<dbReference type="AlphaFoldDB" id="A0AAN8K5T9"/>
<evidence type="ECO:0000256" key="4">
    <source>
        <dbReference type="ARBA" id="ARBA00022833"/>
    </source>
</evidence>
<reference evidence="7 8" key="1">
    <citation type="submission" date="2024-01" db="EMBL/GenBank/DDBJ databases">
        <title>The genome of the rayed Mediterranean limpet Patella caerulea (Linnaeus, 1758).</title>
        <authorList>
            <person name="Anh-Thu Weber A."/>
            <person name="Halstead-Nussloch G."/>
        </authorList>
    </citation>
    <scope>NUCLEOTIDE SEQUENCE [LARGE SCALE GENOMIC DNA]</scope>
    <source>
        <strain evidence="7">AATW-2023a</strain>
        <tissue evidence="7">Whole specimen</tissue>
    </source>
</reference>
<feature type="domain" description="RING-type" evidence="6">
    <location>
        <begin position="387"/>
        <end position="422"/>
    </location>
</feature>
<organism evidence="7 8">
    <name type="scientific">Patella caerulea</name>
    <name type="common">Rayed Mediterranean limpet</name>
    <dbReference type="NCBI Taxonomy" id="87958"/>
    <lineage>
        <taxon>Eukaryota</taxon>
        <taxon>Metazoa</taxon>
        <taxon>Spiralia</taxon>
        <taxon>Lophotrochozoa</taxon>
        <taxon>Mollusca</taxon>
        <taxon>Gastropoda</taxon>
        <taxon>Patellogastropoda</taxon>
        <taxon>Patelloidea</taxon>
        <taxon>Patellidae</taxon>
        <taxon>Patella</taxon>
    </lineage>
</organism>
<dbReference type="GO" id="GO:0051726">
    <property type="term" value="P:regulation of cell cycle"/>
    <property type="evidence" value="ECO:0007669"/>
    <property type="project" value="TreeGrafter"/>
</dbReference>
<evidence type="ECO:0000259" key="6">
    <source>
        <dbReference type="PROSITE" id="PS50089"/>
    </source>
</evidence>
<dbReference type="SMART" id="SM00238">
    <property type="entry name" value="BIR"/>
    <property type="match status" value="2"/>
</dbReference>
<evidence type="ECO:0000256" key="3">
    <source>
        <dbReference type="ARBA" id="ARBA00022771"/>
    </source>
</evidence>
<dbReference type="Proteomes" id="UP001347796">
    <property type="component" value="Unassembled WGS sequence"/>
</dbReference>
<dbReference type="Gene3D" id="1.10.1170.10">
    <property type="entry name" value="Inhibitor Of Apoptosis Protein (2mihbC-IAP-1), Chain A"/>
    <property type="match status" value="2"/>
</dbReference>
<dbReference type="PANTHER" id="PTHR10044">
    <property type="entry name" value="INHIBITOR OF APOPTOSIS"/>
    <property type="match status" value="1"/>
</dbReference>
<name>A0AAN8K5T9_PATCE</name>
<dbReference type="PANTHER" id="PTHR10044:SF139">
    <property type="entry name" value="DEATH-ASSOCIATED INHIBITOR OF APOPTOSIS 2"/>
    <property type="match status" value="1"/>
</dbReference>
<dbReference type="PROSITE" id="PS50143">
    <property type="entry name" value="BIR_REPEAT_2"/>
    <property type="match status" value="2"/>
</dbReference>
<evidence type="ECO:0000313" key="8">
    <source>
        <dbReference type="Proteomes" id="UP001347796"/>
    </source>
</evidence>
<sequence>MSMLCNVVTTTYQSVKPFHDIDSRKLIDRKTEVGRLQTFECWPHEMSTRPWDLARVGFFYTRKGDIVECCDCLMPRKDWKETEQPIVEHYILNKRCIYVQKFRTRLSSVRGDHVAKLPYGSVRERKRSFKGITDIRHSATELANAGFYYSNEDRGIKCFSCNINAQDMIPCDIPVCEHYKRSPTCSYLKPILEKLTEALRVTSITPNNGVDSDCSDDELNNGAQGATPKTKTTNELDSFHNVIDRSDRSEILNSTEVEAVVDMGYPKRLVEQVVLEHFFETKQDFSSAEDLYLAVMDTEFNASEIDEIYGTSFNESTDKTTSENDVCVSPEIEQQTSVKDEVENVSVSESVNDRGNIEQNVAVINNQEIDNNRSTHQTLDSNKQVSCIICLDNEVQITFQPCGHFGTCYSCSMKVHECPVCRTRIRDRIKTFLVL</sequence>
<keyword evidence="4" id="KW-0862">Zinc</keyword>
<evidence type="ECO:0000256" key="1">
    <source>
        <dbReference type="ARBA" id="ARBA00006672"/>
    </source>
</evidence>
<comment type="caution">
    <text evidence="7">The sequence shown here is derived from an EMBL/GenBank/DDBJ whole genome shotgun (WGS) entry which is preliminary data.</text>
</comment>
<dbReference type="GO" id="GO:0008270">
    <property type="term" value="F:zinc ion binding"/>
    <property type="evidence" value="ECO:0007669"/>
    <property type="project" value="UniProtKB-KW"/>
</dbReference>
<dbReference type="EMBL" id="JAZGQO010000006">
    <property type="protein sequence ID" value="KAK6185059.1"/>
    <property type="molecule type" value="Genomic_DNA"/>
</dbReference>
<comment type="similarity">
    <text evidence="1">Belongs to the IAP family.</text>
</comment>
<dbReference type="InterPro" id="IPR001370">
    <property type="entry name" value="BIR_rpt"/>
</dbReference>
<evidence type="ECO:0000313" key="7">
    <source>
        <dbReference type="EMBL" id="KAK6185059.1"/>
    </source>
</evidence>
<dbReference type="CDD" id="cd00022">
    <property type="entry name" value="BIR"/>
    <property type="match status" value="1"/>
</dbReference>
<accession>A0AAN8K5T9</accession>
<dbReference type="GO" id="GO:0005634">
    <property type="term" value="C:nucleus"/>
    <property type="evidence" value="ECO:0007669"/>
    <property type="project" value="TreeGrafter"/>
</dbReference>
<dbReference type="Gene3D" id="1.10.8.10">
    <property type="entry name" value="DNA helicase RuvA subunit, C-terminal domain"/>
    <property type="match status" value="1"/>
</dbReference>
<keyword evidence="8" id="KW-1185">Reference proteome</keyword>
<dbReference type="InterPro" id="IPR001841">
    <property type="entry name" value="Znf_RING"/>
</dbReference>
<evidence type="ECO:0000256" key="2">
    <source>
        <dbReference type="ARBA" id="ARBA00022723"/>
    </source>
</evidence>